<dbReference type="SUPFAM" id="SSF48371">
    <property type="entry name" value="ARM repeat"/>
    <property type="match status" value="1"/>
</dbReference>
<protein>
    <submittedName>
        <fullName evidence="1">Uncharacterized protein</fullName>
    </submittedName>
</protein>
<sequence>MSPILDILGRDNEDLLSSLPSVLDEQANAHALGSLRVNSQWQQHKSTIDHLLEHDPVKALQLIARLVDTLELYAPSLKGLQEVQRYTSHVLESVVFGNGPARQAAAFLLGHTLAMYPLTAETISLTIENILLGGDSDLAMCLILGVKRNSLAQFELHLPTLLRQIQMSAFTGKNIDITQDALKQCMQLYQTGKEWILQATHTVFAASLRLGDLQWTCFIICNTPMLLRNDLRKHYPGTCDASQILESLLGHPNKSTSLALPILTTWETSKFCAEGSVDRIVRFMLTLDPIDSLDGLGQLACVVLEQFAPHLNQVAALALASLADPKLRTSSQRLLGRLLAALGPITLDTMISYLHCPAHILLMDVKLLDQMASLLPNLRKRIIQVLVEAIDDATTRGGDAAVLAALTVFPLQDPYLAQRAQEFVLWSLDESRDQAQVLLALQLAIDACIATPSTMRALTYKAAQLLLADDPHVVHMALSALSNPILASTLDEKSCQMILLALHQSLEPSIQIVAAKLLTHLSTGHRAIVQPLAWSHIRQSLSLMDFLQNIDPTRAIVEACIISNLLPALPPSVHTKYVRPVKTLILLGLERTHESHILSLIFQGLSNLARHGSWQSMQQTQLAIDLLDMSQEIPKDAQHAALNAIARLLAAPQHRMDGYELLTTVHSTFRKSSNLDPDSKALVAGIYGHLGTIERNPVINRDSKAAINRENAIYDDRKVLQSQVAEARDKTGAVRHVTGLVSKALMGAKLSEEVLEAMTGLGILQPGATLVPDLPSIIIRETHASLDRKAKPHALVIFLSAALHSAPHWLQQHWGESAELMSRCIAEGEVLSVMRGLDVVLSCA</sequence>
<keyword evidence="2" id="KW-1185">Reference proteome</keyword>
<evidence type="ECO:0000313" key="2">
    <source>
        <dbReference type="Proteomes" id="UP001164286"/>
    </source>
</evidence>
<evidence type="ECO:0000313" key="1">
    <source>
        <dbReference type="EMBL" id="KAI9638228.1"/>
    </source>
</evidence>
<accession>A0AA38HBJ4</accession>
<comment type="caution">
    <text evidence="1">The sequence shown here is derived from an EMBL/GenBank/DDBJ whole genome shotgun (WGS) entry which is preliminary data.</text>
</comment>
<dbReference type="AlphaFoldDB" id="A0AA38HBJ4"/>
<name>A0AA38HBJ4_9TREE</name>
<proteinExistence type="predicted"/>
<reference evidence="1" key="1">
    <citation type="journal article" date="2022" name="G3 (Bethesda)">
        <title>High quality genome of the basidiomycete yeast Dioszegia hungarica PDD-24b-2 isolated from cloud water.</title>
        <authorList>
            <person name="Jarrige D."/>
            <person name="Haridas S."/>
            <person name="Bleykasten-Grosshans C."/>
            <person name="Joly M."/>
            <person name="Nadalig T."/>
            <person name="Sancelme M."/>
            <person name="Vuilleumier S."/>
            <person name="Grigoriev I.V."/>
            <person name="Amato P."/>
            <person name="Bringel F."/>
        </authorList>
    </citation>
    <scope>NUCLEOTIDE SEQUENCE</scope>
    <source>
        <strain evidence="1">PDD-24b-2</strain>
    </source>
</reference>
<dbReference type="GeneID" id="77728546"/>
<dbReference type="InterPro" id="IPR016024">
    <property type="entry name" value="ARM-type_fold"/>
</dbReference>
<dbReference type="Proteomes" id="UP001164286">
    <property type="component" value="Unassembled WGS sequence"/>
</dbReference>
<dbReference type="EMBL" id="JAKWFO010000003">
    <property type="protein sequence ID" value="KAI9638228.1"/>
    <property type="molecule type" value="Genomic_DNA"/>
</dbReference>
<dbReference type="RefSeq" id="XP_052948005.1">
    <property type="nucleotide sequence ID" value="XM_053089341.1"/>
</dbReference>
<gene>
    <name evidence="1" type="ORF">MKK02DRAFT_36079</name>
</gene>
<organism evidence="1 2">
    <name type="scientific">Dioszegia hungarica</name>
    <dbReference type="NCBI Taxonomy" id="4972"/>
    <lineage>
        <taxon>Eukaryota</taxon>
        <taxon>Fungi</taxon>
        <taxon>Dikarya</taxon>
        <taxon>Basidiomycota</taxon>
        <taxon>Agaricomycotina</taxon>
        <taxon>Tremellomycetes</taxon>
        <taxon>Tremellales</taxon>
        <taxon>Bulleribasidiaceae</taxon>
        <taxon>Dioszegia</taxon>
    </lineage>
</organism>